<dbReference type="InterPro" id="IPR039643">
    <property type="entry name" value="DhaM"/>
</dbReference>
<reference evidence="12" key="1">
    <citation type="submission" date="2018-09" db="EMBL/GenBank/DDBJ databases">
        <authorList>
            <person name="Kim I."/>
        </authorList>
    </citation>
    <scope>NUCLEOTIDE SEQUENCE [LARGE SCALE GENOMIC DNA]</scope>
    <source>
        <strain evidence="12">DD4a</strain>
    </source>
</reference>
<dbReference type="NCBIfam" id="TIGR02364">
    <property type="entry name" value="dha_pts"/>
    <property type="match status" value="1"/>
</dbReference>
<dbReference type="InterPro" id="IPR012844">
    <property type="entry name" value="DhaM_N"/>
</dbReference>
<evidence type="ECO:0000256" key="4">
    <source>
        <dbReference type="ARBA" id="ARBA00012095"/>
    </source>
</evidence>
<evidence type="ECO:0000259" key="9">
    <source>
        <dbReference type="PROSITE" id="PS51096"/>
    </source>
</evidence>
<dbReference type="InterPro" id="IPR001020">
    <property type="entry name" value="PTS_HPr_His_P_site"/>
</dbReference>
<dbReference type="GO" id="GO:0009401">
    <property type="term" value="P:phosphoenolpyruvate-dependent sugar phosphotransferase system"/>
    <property type="evidence" value="ECO:0007669"/>
    <property type="project" value="InterPro"/>
</dbReference>
<feature type="domain" description="PTS EIIA type-4" evidence="9">
    <location>
        <begin position="4"/>
        <end position="132"/>
    </location>
</feature>
<evidence type="ECO:0000313" key="11">
    <source>
        <dbReference type="EMBL" id="RIX28842.1"/>
    </source>
</evidence>
<dbReference type="Gene3D" id="3.40.50.510">
    <property type="entry name" value="Phosphotransferase system, mannose-type IIA component"/>
    <property type="match status" value="1"/>
</dbReference>
<evidence type="ECO:0000256" key="3">
    <source>
        <dbReference type="ARBA" id="ARBA00003681"/>
    </source>
</evidence>
<feature type="domain" description="HPr" evidence="10">
    <location>
        <begin position="147"/>
        <end position="227"/>
    </location>
</feature>
<dbReference type="PANTHER" id="PTHR38594">
    <property type="entry name" value="PEP-DEPENDENT DIHYDROXYACETONE KINASE, PHOSPHORYL DONOR SUBUNIT DHAM"/>
    <property type="match status" value="1"/>
</dbReference>
<feature type="region of interest" description="Disordered" evidence="8">
    <location>
        <begin position="127"/>
        <end position="148"/>
    </location>
</feature>
<accession>A0A3A1TXB9</accession>
<proteinExistence type="predicted"/>
<dbReference type="PROSITE" id="PS00369">
    <property type="entry name" value="PTS_HPR_HIS"/>
    <property type="match status" value="1"/>
</dbReference>
<evidence type="ECO:0000256" key="5">
    <source>
        <dbReference type="ARBA" id="ARBA00020422"/>
    </source>
</evidence>
<dbReference type="SUPFAM" id="SSF55594">
    <property type="entry name" value="HPr-like"/>
    <property type="match status" value="1"/>
</dbReference>
<organism evidence="11 12">
    <name type="scientific">Amnibacterium setariae</name>
    <dbReference type="NCBI Taxonomy" id="2306585"/>
    <lineage>
        <taxon>Bacteria</taxon>
        <taxon>Bacillati</taxon>
        <taxon>Actinomycetota</taxon>
        <taxon>Actinomycetes</taxon>
        <taxon>Micrococcales</taxon>
        <taxon>Microbacteriaceae</taxon>
        <taxon>Amnibacterium</taxon>
    </lineage>
</organism>
<dbReference type="PRINTS" id="PR00107">
    <property type="entry name" value="PHOSPHOCPHPR"/>
</dbReference>
<dbReference type="AlphaFoldDB" id="A0A3A1TXB9"/>
<dbReference type="CDD" id="cd00367">
    <property type="entry name" value="PTS-HPr_like"/>
    <property type="match status" value="1"/>
</dbReference>
<dbReference type="GO" id="GO:0016020">
    <property type="term" value="C:membrane"/>
    <property type="evidence" value="ECO:0007669"/>
    <property type="project" value="InterPro"/>
</dbReference>
<keyword evidence="6" id="KW-0808">Transferase</keyword>
<dbReference type="GO" id="GO:0019563">
    <property type="term" value="P:glycerol catabolic process"/>
    <property type="evidence" value="ECO:0007669"/>
    <property type="project" value="InterPro"/>
</dbReference>
<protein>
    <recommendedName>
        <fullName evidence="5">Phosphocarrier protein HPr</fullName>
        <ecNumber evidence="4">2.7.1.121</ecNumber>
    </recommendedName>
</protein>
<name>A0A3A1TXB9_9MICO</name>
<dbReference type="Pfam" id="PF03610">
    <property type="entry name" value="EIIA-man"/>
    <property type="match status" value="1"/>
</dbReference>
<dbReference type="InterPro" id="IPR000032">
    <property type="entry name" value="HPr-like"/>
</dbReference>
<evidence type="ECO:0000256" key="7">
    <source>
        <dbReference type="ARBA" id="ARBA00046577"/>
    </source>
</evidence>
<evidence type="ECO:0000256" key="1">
    <source>
        <dbReference type="ARBA" id="ARBA00001113"/>
    </source>
</evidence>
<dbReference type="PROSITE" id="PS51096">
    <property type="entry name" value="PTS_EIIA_TYPE_4"/>
    <property type="match status" value="1"/>
</dbReference>
<evidence type="ECO:0000256" key="8">
    <source>
        <dbReference type="SAM" id="MobiDB-lite"/>
    </source>
</evidence>
<comment type="function">
    <text evidence="2">Component of the dihydroxyacetone kinase complex, which is responsible for the phosphoenolpyruvate (PEP)-dependent phosphorylation of dihydroxyacetone. DhaM serves as the phosphoryl donor. Is phosphorylated by phosphoenolpyruvate in an EI- and HPr-dependent reaction, and a phosphorelay system on histidine residues finally leads to phosphoryl transfer to DhaL and dihydroxyacetone.</text>
</comment>
<dbReference type="SUPFAM" id="SSF53062">
    <property type="entry name" value="PTS system fructose IIA component-like"/>
    <property type="match status" value="1"/>
</dbReference>
<comment type="catalytic activity">
    <reaction evidence="1">
        <text>dihydroxyacetone + phosphoenolpyruvate = dihydroxyacetone phosphate + pyruvate</text>
        <dbReference type="Rhea" id="RHEA:18381"/>
        <dbReference type="ChEBI" id="CHEBI:15361"/>
        <dbReference type="ChEBI" id="CHEBI:16016"/>
        <dbReference type="ChEBI" id="CHEBI:57642"/>
        <dbReference type="ChEBI" id="CHEBI:58702"/>
        <dbReference type="EC" id="2.7.1.121"/>
    </reaction>
</comment>
<dbReference type="EMBL" id="QXTG01000002">
    <property type="protein sequence ID" value="RIX28842.1"/>
    <property type="molecule type" value="Genomic_DNA"/>
</dbReference>
<dbReference type="Proteomes" id="UP000265742">
    <property type="component" value="Unassembled WGS sequence"/>
</dbReference>
<dbReference type="InterPro" id="IPR036662">
    <property type="entry name" value="PTS_EIIA_man-typ_sf"/>
</dbReference>
<feature type="compositionally biased region" description="Low complexity" evidence="8">
    <location>
        <begin position="127"/>
        <end position="147"/>
    </location>
</feature>
<dbReference type="OrthoDB" id="350754at2"/>
<dbReference type="Pfam" id="PF00381">
    <property type="entry name" value="PTS-HPr"/>
    <property type="match status" value="1"/>
</dbReference>
<dbReference type="GO" id="GO:0047324">
    <property type="term" value="F:phosphoenolpyruvate-glycerone phosphotransferase activity"/>
    <property type="evidence" value="ECO:0007669"/>
    <property type="project" value="UniProtKB-EC"/>
</dbReference>
<dbReference type="NCBIfam" id="TIGR01003">
    <property type="entry name" value="PTS_HPr_family"/>
    <property type="match status" value="1"/>
</dbReference>
<evidence type="ECO:0000259" key="10">
    <source>
        <dbReference type="PROSITE" id="PS51350"/>
    </source>
</evidence>
<sequence length="227" mass="21936">MTVPVGLVFVSHSGRIADGVVELAAQMAPTVPLIAAGGTDDGGIGTSYDKVLAAIGAADRGQGVLVIGDLGSAILTAETAVDLLDEPPAGGVRVLDVPIVEGGVAAAVAAESGADLDAVARAASGDAAPQAAGSAPDAPDLPAAPGPQEATAVLADPEGLHARPAAALVRLAARFDARVTVNGADASSLLRVIALGLRSGERVTVRADGPDAAAAVEAVVDLLEGGA</sequence>
<dbReference type="PROSITE" id="PS51350">
    <property type="entry name" value="PTS_HPR_DOM"/>
    <property type="match status" value="1"/>
</dbReference>
<keyword evidence="12" id="KW-1185">Reference proteome</keyword>
<dbReference type="InterPro" id="IPR004701">
    <property type="entry name" value="PTS_EIIA_man-typ"/>
</dbReference>
<evidence type="ECO:0000313" key="12">
    <source>
        <dbReference type="Proteomes" id="UP000265742"/>
    </source>
</evidence>
<evidence type="ECO:0000256" key="6">
    <source>
        <dbReference type="ARBA" id="ARBA00022679"/>
    </source>
</evidence>
<comment type="function">
    <text evidence="3">General (non sugar-specific) component of the phosphoenolpyruvate-dependent sugar phosphotransferase system (sugar PTS). This major carbohydrate active-transport system catalyzes the phosphorylation of incoming sugar substrates concomitantly with their translocation across the cell membrane. The phosphoryl group from phosphoenolpyruvate (PEP) is transferred to the phosphoryl carrier protein HPr by enzyme I. Phospho-HPr then transfers it to the PTS EIIA domain.</text>
</comment>
<comment type="caution">
    <text evidence="11">The sequence shown here is derived from an EMBL/GenBank/DDBJ whole genome shotgun (WGS) entry which is preliminary data.</text>
</comment>
<dbReference type="EC" id="2.7.1.121" evidence="4"/>
<dbReference type="PANTHER" id="PTHR38594:SF1">
    <property type="entry name" value="PEP-DEPENDENT DIHYDROXYACETONE KINASE, PHOSPHORYL DONOR SUBUNIT DHAM"/>
    <property type="match status" value="1"/>
</dbReference>
<gene>
    <name evidence="11" type="ORF">D1781_09020</name>
</gene>
<dbReference type="Gene3D" id="3.30.1340.10">
    <property type="entry name" value="HPr-like"/>
    <property type="match status" value="1"/>
</dbReference>
<evidence type="ECO:0000256" key="2">
    <source>
        <dbReference type="ARBA" id="ARBA00002788"/>
    </source>
</evidence>
<dbReference type="InterPro" id="IPR035895">
    <property type="entry name" value="HPr-like_sf"/>
</dbReference>
<comment type="subunit">
    <text evidence="7">Homodimer. The dihydroxyacetone kinase complex is composed of a homodimer of DhaM, a homodimer of DhaK and the subunit DhaL.</text>
</comment>